<name>A0A498CD85_9GAMM</name>
<dbReference type="RefSeq" id="WP_121041982.1">
    <property type="nucleotide sequence ID" value="NZ_RCDC01000005.1"/>
</dbReference>
<dbReference type="Pfam" id="PF06892">
    <property type="entry name" value="Phage_CP76"/>
    <property type="match status" value="1"/>
</dbReference>
<proteinExistence type="predicted"/>
<accession>A0A498CD85</accession>
<dbReference type="InterPro" id="IPR009679">
    <property type="entry name" value="Phage_186_CII-like"/>
</dbReference>
<reference evidence="1" key="1">
    <citation type="submission" date="2018-10" db="EMBL/GenBank/DDBJ databases">
        <title>Comparative analysis of microorganisms from saline springs in Andes Mountain Range, Colombia.</title>
        <authorList>
            <person name="Rubin E."/>
        </authorList>
    </citation>
    <scope>NUCLEOTIDE SEQUENCE [LARGE SCALE GENOMIC DNA]</scope>
    <source>
        <strain evidence="1">USBA GBX 843</strain>
    </source>
</reference>
<organism evidence="1">
    <name type="scientific">Stenotrophomonas rhizophila</name>
    <dbReference type="NCBI Taxonomy" id="216778"/>
    <lineage>
        <taxon>Bacteria</taxon>
        <taxon>Pseudomonadati</taxon>
        <taxon>Pseudomonadota</taxon>
        <taxon>Gammaproteobacteria</taxon>
        <taxon>Lysobacterales</taxon>
        <taxon>Lysobacteraceae</taxon>
        <taxon>Stenotrophomonas</taxon>
    </lineage>
</organism>
<evidence type="ECO:0000313" key="1">
    <source>
        <dbReference type="EMBL" id="RLK53423.1"/>
    </source>
</evidence>
<comment type="caution">
    <text evidence="1">The sequence shown here is derived from an EMBL/GenBank/DDBJ whole genome shotgun (WGS) entry which is preliminary data.</text>
</comment>
<dbReference type="EMBL" id="RCDC01000005">
    <property type="protein sequence ID" value="RLK53423.1"/>
    <property type="molecule type" value="Genomic_DNA"/>
</dbReference>
<dbReference type="AlphaFoldDB" id="A0A498CD85"/>
<gene>
    <name evidence="1" type="ORF">BCL79_2729</name>
</gene>
<dbReference type="OrthoDB" id="6688863at2"/>
<dbReference type="GO" id="GO:0003677">
    <property type="term" value="F:DNA binding"/>
    <property type="evidence" value="ECO:0007669"/>
    <property type="project" value="InterPro"/>
</dbReference>
<protein>
    <submittedName>
        <fullName evidence="1">Phage regulatory protein CII</fullName>
    </submittedName>
</protein>
<dbReference type="Proteomes" id="UP000274786">
    <property type="component" value="Unassembled WGS sequence"/>
</dbReference>
<sequence>MNVSDAAYDTVHQHPGGSVALAPRMGMSDATLRGKVNPNTDRNLLSLQEADTLMGKTGDFRILHALAATHGFVAQRVDAPASGTMICALLAASAAKGDLAEVISAAMADGQISPNDADQITRACAQVMAAIVQVSQHAEAAAARGGA</sequence>